<evidence type="ECO:0000313" key="1">
    <source>
        <dbReference type="EnsemblPlants" id="AUR62025719-RA:cds"/>
    </source>
</evidence>
<dbReference type="InterPro" id="IPR004158">
    <property type="entry name" value="DUF247_pln"/>
</dbReference>
<sequence length="197" mass="22359">MRDIMLLENQLPFFVLEGLYNIAFGDEKLVSPHSENSESATAVDDIDNSNAIRSLPSFMELCCQVLMVGKSKILEKFDDCKVLHLVDFLRTCYLPSVLRDPIEGENDDLDFPPTVERLKDAGIKFEVAKNGSLLDIEFSNGVLRIPKLEVEDHTESLLLNLSALELCHYHFDSYIIDYIVLMDVLITTLKDVGYPRD</sequence>
<keyword evidence="2" id="KW-1185">Reference proteome</keyword>
<dbReference type="EnsemblPlants" id="AUR62025719-RA">
    <property type="protein sequence ID" value="AUR62025719-RA:cds"/>
    <property type="gene ID" value="AUR62025719"/>
</dbReference>
<proteinExistence type="predicted"/>
<accession>A0A803M9Z3</accession>
<dbReference type="PANTHER" id="PTHR31170">
    <property type="entry name" value="BNAC04G53230D PROTEIN"/>
    <property type="match status" value="1"/>
</dbReference>
<dbReference type="Proteomes" id="UP000596660">
    <property type="component" value="Unplaced"/>
</dbReference>
<reference evidence="1" key="1">
    <citation type="journal article" date="2017" name="Nature">
        <title>The genome of Chenopodium quinoa.</title>
        <authorList>
            <person name="Jarvis D.E."/>
            <person name="Ho Y.S."/>
            <person name="Lightfoot D.J."/>
            <person name="Schmoeckel S.M."/>
            <person name="Li B."/>
            <person name="Borm T.J.A."/>
            <person name="Ohyanagi H."/>
            <person name="Mineta K."/>
            <person name="Michell C.T."/>
            <person name="Saber N."/>
            <person name="Kharbatia N.M."/>
            <person name="Rupper R.R."/>
            <person name="Sharp A.R."/>
            <person name="Dally N."/>
            <person name="Boughton B.A."/>
            <person name="Woo Y.H."/>
            <person name="Gao G."/>
            <person name="Schijlen E.G.W.M."/>
            <person name="Guo X."/>
            <person name="Momin A.A."/>
            <person name="Negrao S."/>
            <person name="Al-Babili S."/>
            <person name="Gehring C."/>
            <person name="Roessner U."/>
            <person name="Jung C."/>
            <person name="Murphy K."/>
            <person name="Arold S.T."/>
            <person name="Gojobori T."/>
            <person name="van der Linden C.G."/>
            <person name="van Loo E.N."/>
            <person name="Jellen E.N."/>
            <person name="Maughan P.J."/>
            <person name="Tester M."/>
        </authorList>
    </citation>
    <scope>NUCLEOTIDE SEQUENCE [LARGE SCALE GENOMIC DNA]</scope>
    <source>
        <strain evidence="1">cv. PI 614886</strain>
    </source>
</reference>
<protein>
    <submittedName>
        <fullName evidence="1">Uncharacterized protein</fullName>
    </submittedName>
</protein>
<organism evidence="1 2">
    <name type="scientific">Chenopodium quinoa</name>
    <name type="common">Quinoa</name>
    <dbReference type="NCBI Taxonomy" id="63459"/>
    <lineage>
        <taxon>Eukaryota</taxon>
        <taxon>Viridiplantae</taxon>
        <taxon>Streptophyta</taxon>
        <taxon>Embryophyta</taxon>
        <taxon>Tracheophyta</taxon>
        <taxon>Spermatophyta</taxon>
        <taxon>Magnoliopsida</taxon>
        <taxon>eudicotyledons</taxon>
        <taxon>Gunneridae</taxon>
        <taxon>Pentapetalae</taxon>
        <taxon>Caryophyllales</taxon>
        <taxon>Chenopodiaceae</taxon>
        <taxon>Chenopodioideae</taxon>
        <taxon>Atripliceae</taxon>
        <taxon>Chenopodium</taxon>
    </lineage>
</organism>
<dbReference type="Gramene" id="AUR62025719-RA">
    <property type="protein sequence ID" value="AUR62025719-RA:cds"/>
    <property type="gene ID" value="AUR62025719"/>
</dbReference>
<name>A0A803M9Z3_CHEQI</name>
<evidence type="ECO:0000313" key="2">
    <source>
        <dbReference type="Proteomes" id="UP000596660"/>
    </source>
</evidence>
<dbReference type="OMA" id="ETWIRIR"/>
<reference evidence="1" key="2">
    <citation type="submission" date="2021-03" db="UniProtKB">
        <authorList>
            <consortium name="EnsemblPlants"/>
        </authorList>
    </citation>
    <scope>IDENTIFICATION</scope>
</reference>
<dbReference type="PANTHER" id="PTHR31170:SF25">
    <property type="entry name" value="BNAA09G04570D PROTEIN"/>
    <property type="match status" value="1"/>
</dbReference>
<dbReference type="Pfam" id="PF03140">
    <property type="entry name" value="DUF247"/>
    <property type="match status" value="1"/>
</dbReference>
<dbReference type="AlphaFoldDB" id="A0A803M9Z3"/>